<dbReference type="GO" id="GO:0016799">
    <property type="term" value="F:hydrolase activity, hydrolyzing N-glycosyl compounds"/>
    <property type="evidence" value="ECO:0007669"/>
    <property type="project" value="TreeGrafter"/>
</dbReference>
<keyword evidence="2" id="KW-0378">Hydrolase</keyword>
<keyword evidence="4" id="KW-1185">Reference proteome</keyword>
<evidence type="ECO:0000313" key="4">
    <source>
        <dbReference type="Proteomes" id="UP001057753"/>
    </source>
</evidence>
<dbReference type="GO" id="GO:0009691">
    <property type="term" value="P:cytokinin biosynthetic process"/>
    <property type="evidence" value="ECO:0007669"/>
    <property type="project" value="UniProtKB-UniRule"/>
</dbReference>
<dbReference type="AlphaFoldDB" id="A0A9Q4FZY0"/>
<sequence>MKRIAIFCGSSKGGHPIYLEMAAALGRRLAEEKITLVYGGARVGCMGAVADACLEAGGDVIGVIPEKLKNVEIAHDGLTDLYVVKTMHERKAKMADLSDAFVALPGGAGTLEEWFEAFTWSQLGYHEKPCCLLNTHDFFNPLVTMLDHTIEEGFMNPAYRETILVENDVDSLINALQNYVYEPVVKWS</sequence>
<dbReference type="SUPFAM" id="SSF102405">
    <property type="entry name" value="MCP/YpsA-like"/>
    <property type="match status" value="1"/>
</dbReference>
<keyword evidence="2" id="KW-0203">Cytokinin biosynthesis</keyword>
<gene>
    <name evidence="3" type="ORF">HXA33_13355</name>
</gene>
<dbReference type="PANTHER" id="PTHR31223:SF70">
    <property type="entry name" value="LOG FAMILY PROTEIN YJL055W"/>
    <property type="match status" value="1"/>
</dbReference>
<dbReference type="PANTHER" id="PTHR31223">
    <property type="entry name" value="LOG FAMILY PROTEIN YJL055W"/>
    <property type="match status" value="1"/>
</dbReference>
<dbReference type="Gene3D" id="3.40.50.450">
    <property type="match status" value="1"/>
</dbReference>
<evidence type="ECO:0000313" key="3">
    <source>
        <dbReference type="EMBL" id="MCR6097532.1"/>
    </source>
</evidence>
<accession>A0A9Q4FZY0</accession>
<evidence type="ECO:0000256" key="2">
    <source>
        <dbReference type="RuleBase" id="RU363015"/>
    </source>
</evidence>
<dbReference type="InterPro" id="IPR005269">
    <property type="entry name" value="LOG"/>
</dbReference>
<dbReference type="Proteomes" id="UP001057753">
    <property type="component" value="Unassembled WGS sequence"/>
</dbReference>
<dbReference type="GO" id="GO:0005829">
    <property type="term" value="C:cytosol"/>
    <property type="evidence" value="ECO:0007669"/>
    <property type="project" value="TreeGrafter"/>
</dbReference>
<comment type="caution">
    <text evidence="3">The sequence shown here is derived from an EMBL/GenBank/DDBJ whole genome shotgun (WGS) entry which is preliminary data.</text>
</comment>
<comment type="similarity">
    <text evidence="1 2">Belongs to the LOG family.</text>
</comment>
<dbReference type="EMBL" id="JABXYM010000001">
    <property type="protein sequence ID" value="MCR6097532.1"/>
    <property type="molecule type" value="Genomic_DNA"/>
</dbReference>
<proteinExistence type="inferred from homology"/>
<organism evidence="3 4">
    <name type="scientific">Salipaludibacillus agaradhaerens</name>
    <name type="common">Bacillus agaradhaerens</name>
    <dbReference type="NCBI Taxonomy" id="76935"/>
    <lineage>
        <taxon>Bacteria</taxon>
        <taxon>Bacillati</taxon>
        <taxon>Bacillota</taxon>
        <taxon>Bacilli</taxon>
        <taxon>Bacillales</taxon>
        <taxon>Bacillaceae</taxon>
    </lineage>
</organism>
<reference evidence="3" key="1">
    <citation type="submission" date="2020-06" db="EMBL/GenBank/DDBJ databases">
        <title>Insight into the genomes of haloalkaliphilic bacilli from Kenyan soda lakes.</title>
        <authorList>
            <person name="Mwirichia R."/>
            <person name="Villamizar G.C."/>
            <person name="Poehlein A."/>
            <person name="Mugweru J."/>
            <person name="Kipnyargis A."/>
            <person name="Kiplimo D."/>
            <person name="Orwa P."/>
            <person name="Daniel R."/>
        </authorList>
    </citation>
    <scope>NUCLEOTIDE SEQUENCE</scope>
    <source>
        <strain evidence="3">B1096_S55</strain>
    </source>
</reference>
<dbReference type="EC" id="3.2.2.n1" evidence="2"/>
<evidence type="ECO:0000256" key="1">
    <source>
        <dbReference type="ARBA" id="ARBA00006763"/>
    </source>
</evidence>
<dbReference type="InterPro" id="IPR031100">
    <property type="entry name" value="LOG_fam"/>
</dbReference>
<dbReference type="NCBIfam" id="TIGR00730">
    <property type="entry name" value="Rossman fold protein, TIGR00730 family"/>
    <property type="match status" value="1"/>
</dbReference>
<dbReference type="Pfam" id="PF03641">
    <property type="entry name" value="Lysine_decarbox"/>
    <property type="match status" value="1"/>
</dbReference>
<name>A0A9Q4FZY0_SALAG</name>
<protein>
    <recommendedName>
        <fullName evidence="2">Cytokinin riboside 5'-monophosphate phosphoribohydrolase</fullName>
        <ecNumber evidence="2">3.2.2.n1</ecNumber>
    </recommendedName>
</protein>